<dbReference type="Gene3D" id="1.10.30.50">
    <property type="match status" value="1"/>
</dbReference>
<protein>
    <submittedName>
        <fullName evidence="4">AAA domain protein</fullName>
    </submittedName>
</protein>
<dbReference type="Pfam" id="PF13604">
    <property type="entry name" value="AAA_30"/>
    <property type="match status" value="1"/>
</dbReference>
<dbReference type="Pfam" id="PF14279">
    <property type="entry name" value="HNH_5"/>
    <property type="match status" value="1"/>
</dbReference>
<dbReference type="InterPro" id="IPR050534">
    <property type="entry name" value="Coronavir_polyprotein_1ab"/>
</dbReference>
<dbReference type="PANTHER" id="PTHR43788">
    <property type="entry name" value="DNA2/NAM7 HELICASE FAMILY MEMBER"/>
    <property type="match status" value="1"/>
</dbReference>
<evidence type="ECO:0000256" key="2">
    <source>
        <dbReference type="ARBA" id="ARBA00022840"/>
    </source>
</evidence>
<name>A0A5J6VJS9_9VIRU</name>
<accession>A0A5J6VJS9</accession>
<dbReference type="CDD" id="cd17933">
    <property type="entry name" value="DEXSc_RecD-like"/>
    <property type="match status" value="1"/>
</dbReference>
<dbReference type="EMBL" id="MN448276">
    <property type="protein sequence ID" value="QFG74039.1"/>
    <property type="molecule type" value="Genomic_DNA"/>
</dbReference>
<keyword evidence="2" id="KW-0067">ATP-binding</keyword>
<dbReference type="CDD" id="cd00085">
    <property type="entry name" value="HNHc"/>
    <property type="match status" value="1"/>
</dbReference>
<dbReference type="SUPFAM" id="SSF52540">
    <property type="entry name" value="P-loop containing nucleoside triphosphate hydrolases"/>
    <property type="match status" value="1"/>
</dbReference>
<dbReference type="Gene3D" id="2.30.30.940">
    <property type="match status" value="1"/>
</dbReference>
<dbReference type="CDD" id="cd18809">
    <property type="entry name" value="SF1_C_RecD"/>
    <property type="match status" value="1"/>
</dbReference>
<dbReference type="Pfam" id="PF13538">
    <property type="entry name" value="UvrD_C_2"/>
    <property type="match status" value="1"/>
</dbReference>
<reference evidence="4" key="1">
    <citation type="journal article" date="2019" name="Philos. Trans. R. Soc. Lond., B, Biol. Sci.">
        <title>Targeted metagenomic recovery of four divergent viruses reveals shared and distinctive characteristics of giant viruses of marine eukaryotes.</title>
        <authorList>
            <person name="Needham D.M."/>
            <person name="Poirier C."/>
            <person name="Hehenberger E."/>
            <person name="Jimenez V."/>
            <person name="Swalwell J.E."/>
            <person name="Santoro A.E."/>
            <person name="Worden A.Z."/>
        </authorList>
    </citation>
    <scope>NUCLEOTIDE SEQUENCE</scope>
    <source>
        <strain evidence="4">OPacV-662</strain>
    </source>
</reference>
<dbReference type="SMART" id="SM00507">
    <property type="entry name" value="HNHc"/>
    <property type="match status" value="1"/>
</dbReference>
<evidence type="ECO:0000256" key="1">
    <source>
        <dbReference type="ARBA" id="ARBA00022741"/>
    </source>
</evidence>
<feature type="domain" description="HNH nuclease" evidence="3">
    <location>
        <begin position="699"/>
        <end position="757"/>
    </location>
</feature>
<dbReference type="PANTHER" id="PTHR43788:SF6">
    <property type="entry name" value="DNA HELICASE B"/>
    <property type="match status" value="1"/>
</dbReference>
<dbReference type="InterPro" id="IPR003615">
    <property type="entry name" value="HNH_nuc"/>
</dbReference>
<organism evidence="4">
    <name type="scientific">Megaviridae environmental sample</name>
    <dbReference type="NCBI Taxonomy" id="1737588"/>
    <lineage>
        <taxon>Viruses</taxon>
        <taxon>Varidnaviria</taxon>
        <taxon>Bamfordvirae</taxon>
        <taxon>Nucleocytoviricota</taxon>
        <taxon>Megaviricetes</taxon>
        <taxon>Imitervirales</taxon>
        <taxon>Mimiviridae</taxon>
        <taxon>environmental samples</taxon>
    </lineage>
</organism>
<keyword evidence="1" id="KW-0547">Nucleotide-binding</keyword>
<evidence type="ECO:0000313" key="4">
    <source>
        <dbReference type="EMBL" id="QFG74039.1"/>
    </source>
</evidence>
<proteinExistence type="predicted"/>
<dbReference type="Gene3D" id="3.40.50.300">
    <property type="entry name" value="P-loop containing nucleotide triphosphate hydrolases"/>
    <property type="match status" value="2"/>
</dbReference>
<sequence length="773" mass="89124">MIIEKKIKSILEQNDIKLCDLKNCLTNGSAQRFNGVGKKTVEQLHIYFQTDETYHHFNEYMGYFEKYFKFDNEEFQESALLHRVFQQLEDIRIMNLKEKYRIFEHQHENTSQDIIERVQQDPMILKDALNIKFKRIDDIALGNEWWTDNSFYRRKHLIVSKFEENLGTSTFLTDETITNICKNNKITQPRVINDLCSSLIDDGHIRKKIMNGGNIYILTHVHDIEHILYNMITTKCNKLKLDIPNHVDDSDSLSEEQKDAIDGCLSEEFAILTGGPGTGKTSKVIKGICEILEYNDMRVLFLAPTHAAKNRGKQALEDVDIRNVDFHTIHSMIFKHDDGSSILPKVISKYNMIIIDEASMIHSKQLLDVLVAIKYDSCFLLLVGDHNQLPPVSSGGNFGAPFRDLIDIVPTFRLTENFRAKESDIPVFLDRMLQPYSTFKLHNRNSVFKKPYTNIKSLFSKEYSKQLMELLIQCKHDGYEIYNAHNDKSKTLMVISPTNKLVQLSAKVVQQVYFPDTSSHDDFNVNDVVIMKKNTKLFKNGDYGTIIHINHRYKYKQYTIRLVEPSVKHAIDDDITQDADGNPIVSTHYFKTSYAITVHCAQGLAFNRVITIFDEKQTFNVTQKLIYTAISRARQEVFLLGHRGGYANKIDETPETYVRNLHANKLNDIISSPKKSSINIQETIVKKDTANLRKHLPKKLRNDVFTNTFGMEFIGKCYVCNEMITAYKFEVGHIQSVANGGGDNITNLKPICRACNGSMGTKNMEDYKKEYYH</sequence>
<dbReference type="GO" id="GO:0003678">
    <property type="term" value="F:DNA helicase activity"/>
    <property type="evidence" value="ECO:0007669"/>
    <property type="project" value="UniProtKB-ARBA"/>
</dbReference>
<dbReference type="InterPro" id="IPR029471">
    <property type="entry name" value="HNH_5"/>
</dbReference>
<dbReference type="InterPro" id="IPR027785">
    <property type="entry name" value="UvrD-like_helicase_C"/>
</dbReference>
<evidence type="ECO:0000259" key="3">
    <source>
        <dbReference type="SMART" id="SM00507"/>
    </source>
</evidence>
<dbReference type="GO" id="GO:0005524">
    <property type="term" value="F:ATP binding"/>
    <property type="evidence" value="ECO:0007669"/>
    <property type="project" value="UniProtKB-KW"/>
</dbReference>
<dbReference type="InterPro" id="IPR027417">
    <property type="entry name" value="P-loop_NTPase"/>
</dbReference>